<sequence>MKELIKTNLGLLFISIITVIYLFFVLGITDLNEYHALKLNEKGDFLAGAFSPLAFLWLVYGYLQQGQELKLNTKALEMQVTELEKSVQSQKDMYNLAKTQYEELIAEKTELAKPKLLLKAHNYLGTQTSQGAYDYRFQVKVENLQIPLINLRITSSFWDINLAGEKIVSNHREIKGLNLDTSKIIDLRLHRDATNVTPFKGETLKFNFENHDGKVYEIEYKIEKNSLGDIVLRHIQPATLNQPS</sequence>
<evidence type="ECO:0000313" key="2">
    <source>
        <dbReference type="EMBL" id="MBO3658451.1"/>
    </source>
</evidence>
<keyword evidence="1" id="KW-0472">Membrane</keyword>
<comment type="caution">
    <text evidence="2">The sequence shown here is derived from an EMBL/GenBank/DDBJ whole genome shotgun (WGS) entry which is preliminary data.</text>
</comment>
<keyword evidence="1" id="KW-1133">Transmembrane helix</keyword>
<gene>
    <name evidence="2" type="ORF">J5N55_10215</name>
</gene>
<dbReference type="AlphaFoldDB" id="A0AAW4JER8"/>
<protein>
    <submittedName>
        <fullName evidence="2">Uncharacterized protein</fullName>
    </submittedName>
</protein>
<proteinExistence type="predicted"/>
<reference evidence="2" key="1">
    <citation type="submission" date="2021-03" db="EMBL/GenBank/DDBJ databases">
        <title>Acinetobacter spp. whole-genome sequenced from Terengganu.</title>
        <authorList>
            <person name="Mohd Rani F."/>
        </authorList>
    </citation>
    <scope>NUCLEOTIDE SEQUENCE</scope>
    <source>
        <strain evidence="2">AC1502</strain>
    </source>
</reference>
<organism evidence="2 3">
    <name type="scientific">Acinetobacter haemolyticus</name>
    <dbReference type="NCBI Taxonomy" id="29430"/>
    <lineage>
        <taxon>Bacteria</taxon>
        <taxon>Pseudomonadati</taxon>
        <taxon>Pseudomonadota</taxon>
        <taxon>Gammaproteobacteria</taxon>
        <taxon>Moraxellales</taxon>
        <taxon>Moraxellaceae</taxon>
        <taxon>Acinetobacter</taxon>
    </lineage>
</organism>
<feature type="transmembrane region" description="Helical" evidence="1">
    <location>
        <begin position="45"/>
        <end position="63"/>
    </location>
</feature>
<dbReference type="RefSeq" id="WP_208464406.1">
    <property type="nucleotide sequence ID" value="NZ_JAGFOT010000010.1"/>
</dbReference>
<dbReference type="EMBL" id="JAGFOT010000010">
    <property type="protein sequence ID" value="MBO3658451.1"/>
    <property type="molecule type" value="Genomic_DNA"/>
</dbReference>
<evidence type="ECO:0000313" key="3">
    <source>
        <dbReference type="Proteomes" id="UP000670925"/>
    </source>
</evidence>
<keyword evidence="1" id="KW-0812">Transmembrane</keyword>
<name>A0AAW4JER8_ACIHA</name>
<accession>A0AAW4JER8</accession>
<dbReference type="Proteomes" id="UP000670925">
    <property type="component" value="Unassembled WGS sequence"/>
</dbReference>
<evidence type="ECO:0000256" key="1">
    <source>
        <dbReference type="SAM" id="Phobius"/>
    </source>
</evidence>
<feature type="transmembrane region" description="Helical" evidence="1">
    <location>
        <begin position="9"/>
        <end position="29"/>
    </location>
</feature>